<evidence type="ECO:0000313" key="6">
    <source>
        <dbReference type="EMBL" id="SCL57768.1"/>
    </source>
</evidence>
<dbReference type="InterPro" id="IPR000639">
    <property type="entry name" value="Epox_hydrolase-like"/>
</dbReference>
<name>A0A1C6UUU1_9ACTN</name>
<sequence length="381" mass="42176">MSEQITPFRIEISQDRLDDLRHRLANTRWPDELPTAGWEAGVPLGYLKGLADYWGTEYDWRAHEARLNEFPQFTTDIDGQTVHFLHVRSPEPEAVPLILTHGWPGSVVEFMNIIGPLTDPARYGGDPADAFHVVAPSLPGFGFSTPLAAPGWGTSRVAHAWAELMKRLGYHRYGAQGGDTGAIVTPELGRIDPDHVIGVHVNNLGTFPSGDPAELVGLTEADQARLAFMKTWGQDMSGYAIVQSTRPQTISYALTDSPVGQLAWIIEKFKEWTDPSAGLPEDAVDRDLILTDVSVYWLTGTAGSAARIYYEDARTWGQASPRSQVPTGVAVFPNDITLRPLAERDHNVVHWSEFSRGGHFAALEAPDLLVDDVRKFFRQLR</sequence>
<proteinExistence type="inferred from homology"/>
<dbReference type="InterPro" id="IPR029058">
    <property type="entry name" value="AB_hydrolase_fold"/>
</dbReference>
<evidence type="ECO:0000256" key="3">
    <source>
        <dbReference type="ARBA" id="ARBA00022801"/>
    </source>
</evidence>
<dbReference type="PANTHER" id="PTHR21661">
    <property type="entry name" value="EPOXIDE HYDROLASE 1-RELATED"/>
    <property type="match status" value="1"/>
</dbReference>
<dbReference type="GO" id="GO:0004301">
    <property type="term" value="F:epoxide hydrolase activity"/>
    <property type="evidence" value="ECO:0007669"/>
    <property type="project" value="TreeGrafter"/>
</dbReference>
<keyword evidence="3" id="KW-0378">Hydrolase</keyword>
<feature type="active site" description="Nucleophile" evidence="4">
    <location>
        <position position="179"/>
    </location>
</feature>
<dbReference type="PRINTS" id="PR00412">
    <property type="entry name" value="EPOXHYDRLASE"/>
</dbReference>
<protein>
    <submittedName>
        <fullName evidence="6">Pimeloyl-ACP methyl ester carboxylesterase</fullName>
    </submittedName>
</protein>
<dbReference type="OrthoDB" id="4654311at2"/>
<evidence type="ECO:0000256" key="2">
    <source>
        <dbReference type="ARBA" id="ARBA00022797"/>
    </source>
</evidence>
<accession>A0A1C6UUU1</accession>
<feature type="domain" description="Epoxide hydrolase N-terminal" evidence="5">
    <location>
        <begin position="5"/>
        <end position="110"/>
    </location>
</feature>
<dbReference type="STRING" id="47871.GA0070608_1874"/>
<evidence type="ECO:0000259" key="5">
    <source>
        <dbReference type="Pfam" id="PF06441"/>
    </source>
</evidence>
<evidence type="ECO:0000313" key="7">
    <source>
        <dbReference type="Proteomes" id="UP000199343"/>
    </source>
</evidence>
<feature type="active site" description="Proton donor" evidence="4">
    <location>
        <position position="309"/>
    </location>
</feature>
<feature type="active site" description="Proton acceptor" evidence="4">
    <location>
        <position position="359"/>
    </location>
</feature>
<reference evidence="6 7" key="1">
    <citation type="submission" date="2016-06" db="EMBL/GenBank/DDBJ databases">
        <authorList>
            <person name="Kjaerup R.B."/>
            <person name="Dalgaard T.S."/>
            <person name="Juul-Madsen H.R."/>
        </authorList>
    </citation>
    <scope>NUCLEOTIDE SEQUENCE [LARGE SCALE GENOMIC DNA]</scope>
    <source>
        <strain evidence="6 7">DSM 43363</strain>
    </source>
</reference>
<dbReference type="InterPro" id="IPR010497">
    <property type="entry name" value="Epoxide_hydro_N"/>
</dbReference>
<dbReference type="Pfam" id="PF06441">
    <property type="entry name" value="EHN"/>
    <property type="match status" value="1"/>
</dbReference>
<dbReference type="PANTHER" id="PTHR21661:SF35">
    <property type="entry name" value="EPOXIDE HYDROLASE"/>
    <property type="match status" value="1"/>
</dbReference>
<evidence type="ECO:0000256" key="1">
    <source>
        <dbReference type="ARBA" id="ARBA00010088"/>
    </source>
</evidence>
<organism evidence="6 7">
    <name type="scientific">Micromonospora peucetia</name>
    <dbReference type="NCBI Taxonomy" id="47871"/>
    <lineage>
        <taxon>Bacteria</taxon>
        <taxon>Bacillati</taxon>
        <taxon>Actinomycetota</taxon>
        <taxon>Actinomycetes</taxon>
        <taxon>Micromonosporales</taxon>
        <taxon>Micromonosporaceae</taxon>
        <taxon>Micromonospora</taxon>
    </lineage>
</organism>
<dbReference type="GO" id="GO:0097176">
    <property type="term" value="P:epoxide metabolic process"/>
    <property type="evidence" value="ECO:0007669"/>
    <property type="project" value="TreeGrafter"/>
</dbReference>
<evidence type="ECO:0000256" key="4">
    <source>
        <dbReference type="PIRSR" id="PIRSR001112-1"/>
    </source>
</evidence>
<dbReference type="PIRSF" id="PIRSF001112">
    <property type="entry name" value="Epoxide_hydrolase"/>
    <property type="match status" value="1"/>
</dbReference>
<dbReference type="SUPFAM" id="SSF53474">
    <property type="entry name" value="alpha/beta-Hydrolases"/>
    <property type="match status" value="1"/>
</dbReference>
<keyword evidence="2" id="KW-0058">Aromatic hydrocarbons catabolism</keyword>
<dbReference type="AlphaFoldDB" id="A0A1C6UUU1"/>
<comment type="similarity">
    <text evidence="1">Belongs to the peptidase S33 family.</text>
</comment>
<dbReference type="EMBL" id="FMIC01000002">
    <property type="protein sequence ID" value="SCL57768.1"/>
    <property type="molecule type" value="Genomic_DNA"/>
</dbReference>
<dbReference type="InterPro" id="IPR016292">
    <property type="entry name" value="Epoxide_hydrolase"/>
</dbReference>
<dbReference type="Proteomes" id="UP000199343">
    <property type="component" value="Unassembled WGS sequence"/>
</dbReference>
<dbReference type="Gene3D" id="3.40.50.1820">
    <property type="entry name" value="alpha/beta hydrolase"/>
    <property type="match status" value="1"/>
</dbReference>
<gene>
    <name evidence="6" type="ORF">GA0070608_1874</name>
</gene>